<accession>A0AAW0IKI1</accession>
<evidence type="ECO:0000313" key="3">
    <source>
        <dbReference type="Proteomes" id="UP000237347"/>
    </source>
</evidence>
<protein>
    <recommendedName>
        <fullName evidence="1">Zinc knuckle CX2CX4HX4C domain-containing protein</fullName>
    </recommendedName>
</protein>
<dbReference type="PANTHER" id="PTHR31286:SF167">
    <property type="entry name" value="OS09G0268800 PROTEIN"/>
    <property type="match status" value="1"/>
</dbReference>
<sequence length="328" mass="36561">MANEMADSMNKLRSTFDKEEIIAISDEEFEMDWILRGGPWSFDNQLPMLQRWKKGMIVGNIKMENSSLWVQIWGAPLDMISSQVAKQIGGHLGEVEEVEWKKKRDDVNFFMHVRVALPISKPLWRGGFIAGTDGKHYWVDYKYERLPIFCHYCGVLGHDFKNYAAHYAAEKNGGIREYQYGESLKAIGGCSRGSASQSTGAKSSLVEGAGRDYMKSFDLRGQGMRETAMVQVAGPGNPNGINKEISENLGNVAKISDNEEAGHVNVTDVDSGHKWVSPSVLPLVQNINDSYTGFEKDLVVSNLEGVQADYQVDGLAWWSNKGTHVTIT</sequence>
<proteinExistence type="predicted"/>
<organism evidence="2 3">
    <name type="scientific">Quercus suber</name>
    <name type="common">Cork oak</name>
    <dbReference type="NCBI Taxonomy" id="58331"/>
    <lineage>
        <taxon>Eukaryota</taxon>
        <taxon>Viridiplantae</taxon>
        <taxon>Streptophyta</taxon>
        <taxon>Embryophyta</taxon>
        <taxon>Tracheophyta</taxon>
        <taxon>Spermatophyta</taxon>
        <taxon>Magnoliopsida</taxon>
        <taxon>eudicotyledons</taxon>
        <taxon>Gunneridae</taxon>
        <taxon>Pentapetalae</taxon>
        <taxon>rosids</taxon>
        <taxon>fabids</taxon>
        <taxon>Fagales</taxon>
        <taxon>Fagaceae</taxon>
        <taxon>Quercus</taxon>
    </lineage>
</organism>
<dbReference type="InterPro" id="IPR025836">
    <property type="entry name" value="Zn_knuckle_CX2CX4HX4C"/>
</dbReference>
<evidence type="ECO:0000259" key="1">
    <source>
        <dbReference type="Pfam" id="PF14392"/>
    </source>
</evidence>
<dbReference type="InterPro" id="IPR040256">
    <property type="entry name" value="At4g02000-like"/>
</dbReference>
<dbReference type="AlphaFoldDB" id="A0AAW0IKI1"/>
<dbReference type="Proteomes" id="UP000237347">
    <property type="component" value="Unassembled WGS sequence"/>
</dbReference>
<feature type="domain" description="Zinc knuckle CX2CX4HX4C" evidence="1">
    <location>
        <begin position="119"/>
        <end position="162"/>
    </location>
</feature>
<comment type="caution">
    <text evidence="2">The sequence shown here is derived from an EMBL/GenBank/DDBJ whole genome shotgun (WGS) entry which is preliminary data.</text>
</comment>
<reference evidence="2 3" key="1">
    <citation type="journal article" date="2018" name="Sci. Data">
        <title>The draft genome sequence of cork oak.</title>
        <authorList>
            <person name="Ramos A.M."/>
            <person name="Usie A."/>
            <person name="Barbosa P."/>
            <person name="Barros P.M."/>
            <person name="Capote T."/>
            <person name="Chaves I."/>
            <person name="Simoes F."/>
            <person name="Abreu I."/>
            <person name="Carrasquinho I."/>
            <person name="Faro C."/>
            <person name="Guimaraes J.B."/>
            <person name="Mendonca D."/>
            <person name="Nobrega F."/>
            <person name="Rodrigues L."/>
            <person name="Saibo N.J.M."/>
            <person name="Varela M.C."/>
            <person name="Egas C."/>
            <person name="Matos J."/>
            <person name="Miguel C.M."/>
            <person name="Oliveira M.M."/>
            <person name="Ricardo C.P."/>
            <person name="Goncalves S."/>
        </authorList>
    </citation>
    <scope>NUCLEOTIDE SEQUENCE [LARGE SCALE GENOMIC DNA]</scope>
    <source>
        <strain evidence="3">cv. HL8</strain>
    </source>
</reference>
<dbReference type="PANTHER" id="PTHR31286">
    <property type="entry name" value="GLYCINE-RICH CELL WALL STRUCTURAL PROTEIN 1.8-LIKE"/>
    <property type="match status" value="1"/>
</dbReference>
<keyword evidence="3" id="KW-1185">Reference proteome</keyword>
<gene>
    <name evidence="2" type="ORF">CFP56_002458</name>
</gene>
<name>A0AAW0IKI1_QUESU</name>
<dbReference type="Pfam" id="PF14392">
    <property type="entry name" value="zf-CCHC_4"/>
    <property type="match status" value="1"/>
</dbReference>
<dbReference type="EMBL" id="PKMF04001049">
    <property type="protein sequence ID" value="KAK7814928.1"/>
    <property type="molecule type" value="Genomic_DNA"/>
</dbReference>
<evidence type="ECO:0000313" key="2">
    <source>
        <dbReference type="EMBL" id="KAK7814928.1"/>
    </source>
</evidence>